<organism evidence="1 2">
    <name type="scientific">Candidatus Kaiserbacteria bacterium RIFCSPHIGHO2_02_FULL_50_50</name>
    <dbReference type="NCBI Taxonomy" id="1798492"/>
    <lineage>
        <taxon>Bacteria</taxon>
        <taxon>Candidatus Kaiseribacteriota</taxon>
    </lineage>
</organism>
<protein>
    <submittedName>
        <fullName evidence="1">Uncharacterized protein</fullName>
    </submittedName>
</protein>
<sequence length="108" mass="12106">MHERITPGNEQTAPRVEVSKNIDLASAQEKFPHSTLVKLAASLEPGDIEILDYAFNRIGGNFSGFGIIEEDNDQEEIEAIKTLLTTFAEEKNYDKKRLLAKEIATRVD</sequence>
<dbReference type="EMBL" id="MFLF01000014">
    <property type="protein sequence ID" value="OGG59568.1"/>
    <property type="molecule type" value="Genomic_DNA"/>
</dbReference>
<reference evidence="1 2" key="1">
    <citation type="journal article" date="2016" name="Nat. Commun.">
        <title>Thousands of microbial genomes shed light on interconnected biogeochemical processes in an aquifer system.</title>
        <authorList>
            <person name="Anantharaman K."/>
            <person name="Brown C.T."/>
            <person name="Hug L.A."/>
            <person name="Sharon I."/>
            <person name="Castelle C.J."/>
            <person name="Probst A.J."/>
            <person name="Thomas B.C."/>
            <person name="Singh A."/>
            <person name="Wilkins M.J."/>
            <person name="Karaoz U."/>
            <person name="Brodie E.L."/>
            <person name="Williams K.H."/>
            <person name="Hubbard S.S."/>
            <person name="Banfield J.F."/>
        </authorList>
    </citation>
    <scope>NUCLEOTIDE SEQUENCE [LARGE SCALE GENOMIC DNA]</scope>
</reference>
<evidence type="ECO:0000313" key="1">
    <source>
        <dbReference type="EMBL" id="OGG59568.1"/>
    </source>
</evidence>
<evidence type="ECO:0000313" key="2">
    <source>
        <dbReference type="Proteomes" id="UP000178794"/>
    </source>
</evidence>
<name>A0A1F6DDR9_9BACT</name>
<accession>A0A1F6DDR9</accession>
<dbReference type="AlphaFoldDB" id="A0A1F6DDR9"/>
<dbReference type="Proteomes" id="UP000178794">
    <property type="component" value="Unassembled WGS sequence"/>
</dbReference>
<proteinExistence type="predicted"/>
<comment type="caution">
    <text evidence="1">The sequence shown here is derived from an EMBL/GenBank/DDBJ whole genome shotgun (WGS) entry which is preliminary data.</text>
</comment>
<gene>
    <name evidence="1" type="ORF">A3C89_01255</name>
</gene>